<organism evidence="1 2">
    <name type="scientific">Lentzea guizhouensis</name>
    <dbReference type="NCBI Taxonomy" id="1586287"/>
    <lineage>
        <taxon>Bacteria</taxon>
        <taxon>Bacillati</taxon>
        <taxon>Actinomycetota</taxon>
        <taxon>Actinomycetes</taxon>
        <taxon>Pseudonocardiales</taxon>
        <taxon>Pseudonocardiaceae</taxon>
        <taxon>Lentzea</taxon>
    </lineage>
</organism>
<dbReference type="KEGG" id="led:BBK82_03205"/>
<dbReference type="STRING" id="1586287.BBK82_03205"/>
<dbReference type="SUPFAM" id="SSF53756">
    <property type="entry name" value="UDP-Glycosyltransferase/glycogen phosphorylase"/>
    <property type="match status" value="1"/>
</dbReference>
<reference evidence="1 2" key="1">
    <citation type="submission" date="2016-07" db="EMBL/GenBank/DDBJ databases">
        <title>Complete genome sequence of the Lentzea guizhouensis DHS C013.</title>
        <authorList>
            <person name="Cao C."/>
        </authorList>
    </citation>
    <scope>NUCLEOTIDE SEQUENCE [LARGE SCALE GENOMIC DNA]</scope>
    <source>
        <strain evidence="1 2">DHS C013</strain>
    </source>
</reference>
<dbReference type="EMBL" id="CP016793">
    <property type="protein sequence ID" value="ANZ35225.1"/>
    <property type="molecule type" value="Genomic_DNA"/>
</dbReference>
<keyword evidence="2" id="KW-1185">Reference proteome</keyword>
<protein>
    <recommendedName>
        <fullName evidence="3">Glycosyl transferase family 1 domain-containing protein</fullName>
    </recommendedName>
</protein>
<gene>
    <name evidence="1" type="ORF">BBK82_03205</name>
</gene>
<dbReference type="Gene3D" id="3.40.50.2000">
    <property type="entry name" value="Glycogen Phosphorylase B"/>
    <property type="match status" value="1"/>
</dbReference>
<sequence>MLDVKIFGWAADNMGCGWYRVRMPLNELARRGHETMANTIMPDEWLDTCDVLLGQRICEPGPSTAWQRIAVHPKRPLMVFDIDDDLWEVDPRSPVSYAWFSRPDVQERLRRNITVADLVTVTTETLADKVRALNPNVVVIPNFVPQAMLDLEAPERTDQRVVIGWAGSDTHVMDFEEIGPQFARFLERNSAAMLHTIGGSRQAFQERFSWAKRVDRDQWTVEDWFDDLWEYYRALGRFDIATAPLTPHVFNRSKSWIKALEAAARGVPIVASDVGPYPDFVVHGETGFLLRAPHEWPTVLRDLVLDAGMRAEMGAAARDLATRNTIEGNGHLWEQALLSQLTGSRAAS</sequence>
<evidence type="ECO:0000313" key="2">
    <source>
        <dbReference type="Proteomes" id="UP000093053"/>
    </source>
</evidence>
<dbReference type="Proteomes" id="UP000093053">
    <property type="component" value="Chromosome"/>
</dbReference>
<accession>A0A1B2HBX2</accession>
<dbReference type="AlphaFoldDB" id="A0A1B2HBX2"/>
<dbReference type="Pfam" id="PF13692">
    <property type="entry name" value="Glyco_trans_1_4"/>
    <property type="match status" value="1"/>
</dbReference>
<dbReference type="CDD" id="cd03801">
    <property type="entry name" value="GT4_PimA-like"/>
    <property type="match status" value="1"/>
</dbReference>
<proteinExistence type="predicted"/>
<evidence type="ECO:0008006" key="3">
    <source>
        <dbReference type="Google" id="ProtNLM"/>
    </source>
</evidence>
<evidence type="ECO:0000313" key="1">
    <source>
        <dbReference type="EMBL" id="ANZ35225.1"/>
    </source>
</evidence>
<name>A0A1B2HBX2_9PSEU</name>